<dbReference type="EMBL" id="WPCR01000002">
    <property type="protein sequence ID" value="NHM13555.1"/>
    <property type="molecule type" value="Genomic_DNA"/>
</dbReference>
<comment type="caution">
    <text evidence="1">The sequence shown here is derived from an EMBL/GenBank/DDBJ whole genome shotgun (WGS) entry which is preliminary data.</text>
</comment>
<name>A0ABX0IFQ4_9ACTN</name>
<accession>A0ABX0IFQ4</accession>
<reference evidence="1 2" key="1">
    <citation type="submission" date="2019-11" db="EMBL/GenBank/DDBJ databases">
        <title>Eggerthellaceae novel genus isolated from the rectal contents of marmort.</title>
        <authorList>
            <person name="Zhang G."/>
        </authorList>
    </citation>
    <scope>NUCLEOTIDE SEQUENCE [LARGE SCALE GENOMIC DNA]</scope>
    <source>
        <strain evidence="2">zg-886</strain>
    </source>
</reference>
<proteinExistence type="predicted"/>
<evidence type="ECO:0000313" key="2">
    <source>
        <dbReference type="Proteomes" id="UP000636394"/>
    </source>
</evidence>
<evidence type="ECO:0000313" key="1">
    <source>
        <dbReference type="EMBL" id="NHM13555.1"/>
    </source>
</evidence>
<dbReference type="Proteomes" id="UP000636394">
    <property type="component" value="Unassembled WGS sequence"/>
</dbReference>
<organism evidence="1 2">
    <name type="scientific">Xiamenia xianingshaonis</name>
    <dbReference type="NCBI Taxonomy" id="2682776"/>
    <lineage>
        <taxon>Bacteria</taxon>
        <taxon>Bacillati</taxon>
        <taxon>Actinomycetota</taxon>
        <taxon>Coriobacteriia</taxon>
        <taxon>Eggerthellales</taxon>
        <taxon>Eggerthellaceae</taxon>
        <taxon>Xiamenia</taxon>
    </lineage>
</organism>
<gene>
    <name evidence="1" type="ORF">GMI68_02000</name>
</gene>
<keyword evidence="2" id="KW-1185">Reference proteome</keyword>
<protein>
    <submittedName>
        <fullName evidence="1">Uncharacterized protein</fullName>
    </submittedName>
</protein>
<sequence>MSCIDAFKPVHKRVLSYFGYTLLEAQSLPENERAALRDRLQDVLSGVNDKKTPENLFDENGLIPVDDWEALDDLIEMIYWPAGQTVGMDSGEEWSAPLSSPEASSMRPLCLGSPMPDCNLFEGVELENTGYTEGVLKDGTPFAAELYSRGPHTIAMNIVLPEIPQYVSNKNVETASDFPDSFAEAEDNGVLAIGMTYRERQSSLEELMYYTCYLEDMGVLSFVSELREGDLEILTDRKGNPVVCDRVTLVDDGKTIAKPHLKFKPFPEGPNRFFEDEWASYLFEDFQAEGLLNSPLDAQNEQPIPPYCVFEDSEWRPCPYDN</sequence>
<dbReference type="RefSeq" id="WP_166338493.1">
    <property type="nucleotide sequence ID" value="NZ_WPCR01000002.1"/>
</dbReference>